<proteinExistence type="predicted"/>
<organism evidence="2 3">
    <name type="scientific">Paramuricea clavata</name>
    <name type="common">Red gorgonian</name>
    <name type="synonym">Violescent sea-whip</name>
    <dbReference type="NCBI Taxonomy" id="317549"/>
    <lineage>
        <taxon>Eukaryota</taxon>
        <taxon>Metazoa</taxon>
        <taxon>Cnidaria</taxon>
        <taxon>Anthozoa</taxon>
        <taxon>Octocorallia</taxon>
        <taxon>Malacalcyonacea</taxon>
        <taxon>Plexauridae</taxon>
        <taxon>Paramuricea</taxon>
    </lineage>
</organism>
<dbReference type="OrthoDB" id="6073352at2759"/>
<accession>A0A7D9L8W9</accession>
<comment type="caution">
    <text evidence="2">The sequence shown here is derived from an EMBL/GenBank/DDBJ whole genome shotgun (WGS) entry which is preliminary data.</text>
</comment>
<name>A0A7D9L8W9_PARCT</name>
<evidence type="ECO:0000313" key="2">
    <source>
        <dbReference type="EMBL" id="CAB4027540.1"/>
    </source>
</evidence>
<gene>
    <name evidence="2" type="ORF">PACLA_8A050791</name>
</gene>
<dbReference type="AlphaFoldDB" id="A0A7D9L8W9"/>
<dbReference type="PANTHER" id="PTHR46599:SF3">
    <property type="entry name" value="PIGGYBAC TRANSPOSABLE ELEMENT-DERIVED PROTEIN 4"/>
    <property type="match status" value="1"/>
</dbReference>
<dbReference type="PANTHER" id="PTHR46599">
    <property type="entry name" value="PIGGYBAC TRANSPOSABLE ELEMENT-DERIVED PROTEIN 4"/>
    <property type="match status" value="1"/>
</dbReference>
<dbReference type="InterPro" id="IPR048365">
    <property type="entry name" value="TNP-like_RNaseH_N"/>
</dbReference>
<keyword evidence="3" id="KW-1185">Reference proteome</keyword>
<evidence type="ECO:0000313" key="3">
    <source>
        <dbReference type="Proteomes" id="UP001152795"/>
    </source>
</evidence>
<protein>
    <submittedName>
        <fullName evidence="2">THAP domain-containing 9, partial</fullName>
    </submittedName>
</protein>
<reference evidence="2" key="1">
    <citation type="submission" date="2020-04" db="EMBL/GenBank/DDBJ databases">
        <authorList>
            <person name="Alioto T."/>
            <person name="Alioto T."/>
            <person name="Gomez Garrido J."/>
        </authorList>
    </citation>
    <scope>NUCLEOTIDE SEQUENCE</scope>
    <source>
        <strain evidence="2">A484AB</strain>
    </source>
</reference>
<sequence length="451" mass="50784">MGGDDLSDQMTDQYASEKRRVKCWKKVVFHLIDRTATNSYICYKCNPNIRGKHKTHLEFLVELVQGLIGGYEEPRKKVGRPSLGSPEARKLQRHFLQVIPDKKRKKCAVCAQDRDQGSDMVKGDRERVILKPNAIPTIFQYSQASRNGGQNEKPIDKEVIEVGQLKGMPPEKDCLIVAVIRNENDVSDEASSLQVINEEVTTTGSVDMPEITEEVTIEDTISEVGNLKKILKIVQQKTRRRDRKVSMLASVAYNYVRNSFDLGLPHVSVIRSWYSSMNGEAGFTKNTLVALRAKVLAAERDNQEVVCTLMLDEMSIHKHVEWDGKQFRSYVDLGTGINDDSLPEAMDALVFMAVSVNSGWKVPCGYFLVNGLTGEEKANLTKECITKLHEVGVKVVYFICDGLTSHQAMLKLLGAQLLPESLQAYFQHPDSQDLYFPRCLSHDKVGEKHHV</sequence>
<dbReference type="Pfam" id="PF21787">
    <property type="entry name" value="TNP-like_RNaseH_N"/>
    <property type="match status" value="1"/>
</dbReference>
<evidence type="ECO:0000259" key="1">
    <source>
        <dbReference type="Pfam" id="PF21787"/>
    </source>
</evidence>
<feature type="domain" description="Transposable element P transposase-like RNase H" evidence="1">
    <location>
        <begin position="280"/>
        <end position="414"/>
    </location>
</feature>
<dbReference type="Proteomes" id="UP001152795">
    <property type="component" value="Unassembled WGS sequence"/>
</dbReference>
<dbReference type="EMBL" id="CACRXK020014863">
    <property type="protein sequence ID" value="CAB4027540.1"/>
    <property type="molecule type" value="Genomic_DNA"/>
</dbReference>